<feature type="region of interest" description="Disordered" evidence="1">
    <location>
        <begin position="63"/>
        <end position="84"/>
    </location>
</feature>
<evidence type="ECO:0000313" key="2">
    <source>
        <dbReference type="EMBL" id="EAY04744.1"/>
    </source>
</evidence>
<dbReference type="InParanoid" id="A2ERE1"/>
<dbReference type="KEGG" id="tva:4762623"/>
<dbReference type="EMBL" id="DS113466">
    <property type="protein sequence ID" value="EAY04744.1"/>
    <property type="molecule type" value="Genomic_DNA"/>
</dbReference>
<evidence type="ECO:0000313" key="3">
    <source>
        <dbReference type="Proteomes" id="UP000001542"/>
    </source>
</evidence>
<dbReference type="VEuPathDB" id="TrichDB:TVAGG3_0127770"/>
<reference evidence="2" key="1">
    <citation type="submission" date="2006-10" db="EMBL/GenBank/DDBJ databases">
        <authorList>
            <person name="Amadeo P."/>
            <person name="Zhao Q."/>
            <person name="Wortman J."/>
            <person name="Fraser-Liggett C."/>
            <person name="Carlton J."/>
        </authorList>
    </citation>
    <scope>NUCLEOTIDE SEQUENCE</scope>
    <source>
        <strain evidence="2">G3</strain>
    </source>
</reference>
<gene>
    <name evidence="2" type="ORF">TVAG_288860</name>
</gene>
<dbReference type="Proteomes" id="UP000001542">
    <property type="component" value="Unassembled WGS sequence"/>
</dbReference>
<accession>A2ERE1</accession>
<dbReference type="VEuPathDB" id="TrichDB:TVAG_288860"/>
<dbReference type="RefSeq" id="XP_001316967.1">
    <property type="nucleotide sequence ID" value="XM_001316932.1"/>
</dbReference>
<feature type="compositionally biased region" description="Basic and acidic residues" evidence="1">
    <location>
        <begin position="63"/>
        <end position="74"/>
    </location>
</feature>
<keyword evidence="3" id="KW-1185">Reference proteome</keyword>
<name>A2ERE1_TRIV3</name>
<sequence length="84" mass="8978">MGNCCSTIPDIESRFPAIGIVDIGHENEAPDAAVQAGPDVEQFENLNFTDSSSVDAEMEHLSKLLESSKAEPKAKSSGSKKKKN</sequence>
<dbReference type="AlphaFoldDB" id="A2ERE1"/>
<proteinExistence type="predicted"/>
<organism evidence="2 3">
    <name type="scientific">Trichomonas vaginalis (strain ATCC PRA-98 / G3)</name>
    <dbReference type="NCBI Taxonomy" id="412133"/>
    <lineage>
        <taxon>Eukaryota</taxon>
        <taxon>Metamonada</taxon>
        <taxon>Parabasalia</taxon>
        <taxon>Trichomonadida</taxon>
        <taxon>Trichomonadidae</taxon>
        <taxon>Trichomonas</taxon>
    </lineage>
</organism>
<evidence type="ECO:0000256" key="1">
    <source>
        <dbReference type="SAM" id="MobiDB-lite"/>
    </source>
</evidence>
<protein>
    <submittedName>
        <fullName evidence="2">Uncharacterized protein</fullName>
    </submittedName>
</protein>
<reference evidence="2" key="2">
    <citation type="journal article" date="2007" name="Science">
        <title>Draft genome sequence of the sexually transmitted pathogen Trichomonas vaginalis.</title>
        <authorList>
            <person name="Carlton J.M."/>
            <person name="Hirt R.P."/>
            <person name="Silva J.C."/>
            <person name="Delcher A.L."/>
            <person name="Schatz M."/>
            <person name="Zhao Q."/>
            <person name="Wortman J.R."/>
            <person name="Bidwell S.L."/>
            <person name="Alsmark U.C.M."/>
            <person name="Besteiro S."/>
            <person name="Sicheritz-Ponten T."/>
            <person name="Noel C.J."/>
            <person name="Dacks J.B."/>
            <person name="Foster P.G."/>
            <person name="Simillion C."/>
            <person name="Van de Peer Y."/>
            <person name="Miranda-Saavedra D."/>
            <person name="Barton G.J."/>
            <person name="Westrop G.D."/>
            <person name="Mueller S."/>
            <person name="Dessi D."/>
            <person name="Fiori P.L."/>
            <person name="Ren Q."/>
            <person name="Paulsen I."/>
            <person name="Zhang H."/>
            <person name="Bastida-Corcuera F.D."/>
            <person name="Simoes-Barbosa A."/>
            <person name="Brown M.T."/>
            <person name="Hayes R.D."/>
            <person name="Mukherjee M."/>
            <person name="Okumura C.Y."/>
            <person name="Schneider R."/>
            <person name="Smith A.J."/>
            <person name="Vanacova S."/>
            <person name="Villalvazo M."/>
            <person name="Haas B.J."/>
            <person name="Pertea M."/>
            <person name="Feldblyum T.V."/>
            <person name="Utterback T.R."/>
            <person name="Shu C.L."/>
            <person name="Osoegawa K."/>
            <person name="de Jong P.J."/>
            <person name="Hrdy I."/>
            <person name="Horvathova L."/>
            <person name="Zubacova Z."/>
            <person name="Dolezal P."/>
            <person name="Malik S.B."/>
            <person name="Logsdon J.M. Jr."/>
            <person name="Henze K."/>
            <person name="Gupta A."/>
            <person name="Wang C.C."/>
            <person name="Dunne R.L."/>
            <person name="Upcroft J.A."/>
            <person name="Upcroft P."/>
            <person name="White O."/>
            <person name="Salzberg S.L."/>
            <person name="Tang P."/>
            <person name="Chiu C.-H."/>
            <person name="Lee Y.-S."/>
            <person name="Embley T.M."/>
            <person name="Coombs G.H."/>
            <person name="Mottram J.C."/>
            <person name="Tachezy J."/>
            <person name="Fraser-Liggett C.M."/>
            <person name="Johnson P.J."/>
        </authorList>
    </citation>
    <scope>NUCLEOTIDE SEQUENCE [LARGE SCALE GENOMIC DNA]</scope>
    <source>
        <strain evidence="2">G3</strain>
    </source>
</reference>